<name>A0ABS8HYV7_9FIRM</name>
<keyword evidence="2" id="KW-1185">Reference proteome</keyword>
<evidence type="ECO:0000313" key="2">
    <source>
        <dbReference type="Proteomes" id="UP001165492"/>
    </source>
</evidence>
<organism evidence="1 2">
    <name type="scientific">Pelosinus baikalensis</name>
    <dbReference type="NCBI Taxonomy" id="2892015"/>
    <lineage>
        <taxon>Bacteria</taxon>
        <taxon>Bacillati</taxon>
        <taxon>Bacillota</taxon>
        <taxon>Negativicutes</taxon>
        <taxon>Selenomonadales</taxon>
        <taxon>Sporomusaceae</taxon>
        <taxon>Pelosinus</taxon>
    </lineage>
</organism>
<protein>
    <submittedName>
        <fullName evidence="1">Uncharacterized protein</fullName>
    </submittedName>
</protein>
<accession>A0ABS8HYV7</accession>
<dbReference type="Proteomes" id="UP001165492">
    <property type="component" value="Unassembled WGS sequence"/>
</dbReference>
<gene>
    <name evidence="1" type="ORF">LMF89_23730</name>
</gene>
<proteinExistence type="predicted"/>
<sequence length="111" mass="13276">MNDKFTNWQEKLQDNEWYFHDCRKEITCNLKPSTAYNLIPEVIDLILEQNEAFIITECFQLLLEVYWVANTTEIHPYLLKNMKNISYHVESTGEYGKSKVAELKSWLRLEI</sequence>
<dbReference type="RefSeq" id="WP_229537217.1">
    <property type="nucleotide sequence ID" value="NZ_JAJHJB010000061.1"/>
</dbReference>
<dbReference type="EMBL" id="JAJHJB010000061">
    <property type="protein sequence ID" value="MCC5468350.1"/>
    <property type="molecule type" value="Genomic_DNA"/>
</dbReference>
<evidence type="ECO:0000313" key="1">
    <source>
        <dbReference type="EMBL" id="MCC5468350.1"/>
    </source>
</evidence>
<reference evidence="1" key="1">
    <citation type="submission" date="2021-11" db="EMBL/GenBank/DDBJ databases">
        <title>Description of a new species Pelosinus isolated from the bottom sediments of Lake Baikal.</title>
        <authorList>
            <person name="Zakharyuk A."/>
        </authorList>
    </citation>
    <scope>NUCLEOTIDE SEQUENCE</scope>
    <source>
        <strain evidence="1">Bkl1</strain>
    </source>
</reference>
<comment type="caution">
    <text evidence="1">The sequence shown here is derived from an EMBL/GenBank/DDBJ whole genome shotgun (WGS) entry which is preliminary data.</text>
</comment>